<evidence type="ECO:0000313" key="7">
    <source>
        <dbReference type="Proteomes" id="UP000194798"/>
    </source>
</evidence>
<dbReference type="Gene3D" id="3.40.50.2000">
    <property type="entry name" value="Glycogen Phosphorylase B"/>
    <property type="match status" value="1"/>
</dbReference>
<dbReference type="InterPro" id="IPR001173">
    <property type="entry name" value="Glyco_trans_2-like"/>
</dbReference>
<dbReference type="EMBL" id="MSLT01000012">
    <property type="protein sequence ID" value="OUD13950.1"/>
    <property type="molecule type" value="Genomic_DNA"/>
</dbReference>
<dbReference type="Pfam" id="PF00534">
    <property type="entry name" value="Glycos_transf_1"/>
    <property type="match status" value="1"/>
</dbReference>
<dbReference type="PANTHER" id="PTHR43179:SF12">
    <property type="entry name" value="GALACTOFURANOSYLTRANSFERASE GLFT2"/>
    <property type="match status" value="1"/>
</dbReference>
<dbReference type="OrthoDB" id="5123492at2"/>
<evidence type="ECO:0000259" key="5">
    <source>
        <dbReference type="Pfam" id="PF00535"/>
    </source>
</evidence>
<name>A0A251X7N4_9GAMM</name>
<dbReference type="AlphaFoldDB" id="A0A251X7N4"/>
<dbReference type="Gene3D" id="3.40.50.11090">
    <property type="match status" value="1"/>
</dbReference>
<dbReference type="CDD" id="cd03801">
    <property type="entry name" value="GT4_PimA-like"/>
    <property type="match status" value="1"/>
</dbReference>
<evidence type="ECO:0000256" key="1">
    <source>
        <dbReference type="ARBA" id="ARBA00006739"/>
    </source>
</evidence>
<dbReference type="Pfam" id="PF00535">
    <property type="entry name" value="Glycos_transf_2"/>
    <property type="match status" value="1"/>
</dbReference>
<accession>A0A251X7N4</accession>
<feature type="domain" description="Glycosyl transferase family 1" evidence="4">
    <location>
        <begin position="578"/>
        <end position="669"/>
    </location>
</feature>
<feature type="domain" description="Glycosyltransferase 2-like" evidence="5">
    <location>
        <begin position="33"/>
        <end position="140"/>
    </location>
</feature>
<dbReference type="CDD" id="cd04186">
    <property type="entry name" value="GT_2_like_c"/>
    <property type="match status" value="1"/>
</dbReference>
<dbReference type="SUPFAM" id="SSF53756">
    <property type="entry name" value="UDP-Glycosyltransferase/glycogen phosphorylase"/>
    <property type="match status" value="1"/>
</dbReference>
<dbReference type="GO" id="GO:0016757">
    <property type="term" value="F:glycosyltransferase activity"/>
    <property type="evidence" value="ECO:0007669"/>
    <property type="project" value="UniProtKB-KW"/>
</dbReference>
<organism evidence="6 7">
    <name type="scientific">Thioflexithrix psekupsensis</name>
    <dbReference type="NCBI Taxonomy" id="1570016"/>
    <lineage>
        <taxon>Bacteria</taxon>
        <taxon>Pseudomonadati</taxon>
        <taxon>Pseudomonadota</taxon>
        <taxon>Gammaproteobacteria</taxon>
        <taxon>Thiotrichales</taxon>
        <taxon>Thioflexithrix</taxon>
    </lineage>
</organism>
<dbReference type="Gene3D" id="3.90.550.10">
    <property type="entry name" value="Spore Coat Polysaccharide Biosynthesis Protein SpsA, Chain A"/>
    <property type="match status" value="1"/>
</dbReference>
<dbReference type="RefSeq" id="WP_086487735.1">
    <property type="nucleotide sequence ID" value="NZ_MSLT01000012.1"/>
</dbReference>
<keyword evidence="2" id="KW-0328">Glycosyltransferase</keyword>
<dbReference type="InterPro" id="IPR001296">
    <property type="entry name" value="Glyco_trans_1"/>
</dbReference>
<keyword evidence="7" id="KW-1185">Reference proteome</keyword>
<evidence type="ECO:0000259" key="4">
    <source>
        <dbReference type="Pfam" id="PF00534"/>
    </source>
</evidence>
<keyword evidence="3" id="KW-0808">Transferase</keyword>
<evidence type="ECO:0000256" key="3">
    <source>
        <dbReference type="ARBA" id="ARBA00022679"/>
    </source>
</evidence>
<evidence type="ECO:0000256" key="2">
    <source>
        <dbReference type="ARBA" id="ARBA00022676"/>
    </source>
</evidence>
<proteinExistence type="inferred from homology"/>
<dbReference type="Proteomes" id="UP000194798">
    <property type="component" value="Unassembled WGS sequence"/>
</dbReference>
<gene>
    <name evidence="6" type="ORF">TPSD3_06295</name>
</gene>
<dbReference type="PANTHER" id="PTHR43179">
    <property type="entry name" value="RHAMNOSYLTRANSFERASE WBBL"/>
    <property type="match status" value="1"/>
</dbReference>
<protein>
    <recommendedName>
        <fullName evidence="8">Glycosyltransferase 2-like domain-containing protein</fullName>
    </recommendedName>
</protein>
<evidence type="ECO:0008006" key="8">
    <source>
        <dbReference type="Google" id="ProtNLM"/>
    </source>
</evidence>
<comment type="caution">
    <text evidence="6">The sequence shown here is derived from an EMBL/GenBank/DDBJ whole genome shotgun (WGS) entry which is preliminary data.</text>
</comment>
<dbReference type="SUPFAM" id="SSF53448">
    <property type="entry name" value="Nucleotide-diphospho-sugar transferases"/>
    <property type="match status" value="1"/>
</dbReference>
<evidence type="ECO:0000313" key="6">
    <source>
        <dbReference type="EMBL" id="OUD13950.1"/>
    </source>
</evidence>
<sequence length="693" mass="78385">MSSFSPKIHPQVQLPHYKLDHAGVEYQPQSIDIIVCIHNALPDVQRCLASIREQSSLPYQLILVDDGSGDATRVYLDELLSAQPDILLLRNATARGYTCAANQGLAVSHGDVVILLNSDTIVTPFWLERLLACAQSDARIGLVGPLSNTASWQSIPKIEERGDWASNPLPLDLTPAQMANRLGATALHLYPRLPFLNGFCLLIKRAVLLSVGYFDEEHFARGYGEENDYCLRARQAGWELAVADDVYIYHAQSRSYSHEARKQLAEAAGQTLVAKHGQEIIDQGVAFCRESRVLDSLRYRAQQLLTRWDFIAQAQYQWAGKRMVFILPVMEAGGGANVVITEIRALRRMGVDAQILNFEHHRVGFERSYPELDVPVIYSPTDFGIPDLCMNFDAVIATANNSVSWIAPLAKRANAPILGYYIQDFEPYFHVDKAARHRWFWQSAWLRRRWASYYFRRHPDFRAAWLSYLQIPDLVCFTKTEWTRQEVLRQVKRNCHVIGASFDLDLFCPRRERSTDSPLVITAMVRPSSVRRAASRTMQVLRAIQHRYADHVRIVIFGVTDEDLKAVGLPQDFAYENLGMCSSARIAALFGEADIFVDFSTFQAMGLTAMEAMACGMAVIVPQFGGTDSFARHEENALVIDTTSYQNCYDALVQLIESPQRRVSIMTQAHQQIVQHSPERSAYGMLRRLFEKS</sequence>
<comment type="similarity">
    <text evidence="1">Belongs to the glycosyltransferase 2 family.</text>
</comment>
<reference evidence="6 7" key="1">
    <citation type="submission" date="2016-12" db="EMBL/GenBank/DDBJ databases">
        <title>Thioflexothrix psekupsii D3 genome sequencing and assembly.</title>
        <authorList>
            <person name="Fomenkov A."/>
            <person name="Vincze T."/>
            <person name="Grabovich M."/>
            <person name="Anton B.P."/>
            <person name="Dubinina G."/>
            <person name="Orlova M."/>
            <person name="Belousova E."/>
            <person name="Roberts R.J."/>
        </authorList>
    </citation>
    <scope>NUCLEOTIDE SEQUENCE [LARGE SCALE GENOMIC DNA]</scope>
    <source>
        <strain evidence="6">D3</strain>
    </source>
</reference>
<dbReference type="InterPro" id="IPR029044">
    <property type="entry name" value="Nucleotide-diphossugar_trans"/>
</dbReference>